<sequence>MSETFADPAWDLLLDLYIAWHSGANTSVTAACAAAYVPQSTGLRYLDKLVESGLVTRLRHPRDKRTYSVALTSSGLEAMNKILAEFADLIIAAGIVRRNVE</sequence>
<dbReference type="InterPro" id="IPR036388">
    <property type="entry name" value="WH-like_DNA-bd_sf"/>
</dbReference>
<evidence type="ECO:0000313" key="2">
    <source>
        <dbReference type="EMBL" id="MDE8652259.1"/>
    </source>
</evidence>
<dbReference type="InterPro" id="IPR036390">
    <property type="entry name" value="WH_DNA-bd_sf"/>
</dbReference>
<keyword evidence="3" id="KW-1185">Reference proteome</keyword>
<protein>
    <submittedName>
        <fullName evidence="2">MarR family transcriptional regulator</fullName>
    </submittedName>
</protein>
<feature type="domain" description="HTH marR-type" evidence="1">
    <location>
        <begin position="29"/>
        <end position="75"/>
    </location>
</feature>
<dbReference type="SUPFAM" id="SSF46785">
    <property type="entry name" value="Winged helix' DNA-binding domain"/>
    <property type="match status" value="1"/>
</dbReference>
<organism evidence="2 3">
    <name type="scientific">Novosphingobium album</name>
    <name type="common">ex Liu et al. 2023</name>
    <dbReference type="NCBI Taxonomy" id="3031130"/>
    <lineage>
        <taxon>Bacteria</taxon>
        <taxon>Pseudomonadati</taxon>
        <taxon>Pseudomonadota</taxon>
        <taxon>Alphaproteobacteria</taxon>
        <taxon>Sphingomonadales</taxon>
        <taxon>Sphingomonadaceae</taxon>
        <taxon>Novosphingobium</taxon>
    </lineage>
</organism>
<dbReference type="InterPro" id="IPR000835">
    <property type="entry name" value="HTH_MarR-typ"/>
</dbReference>
<evidence type="ECO:0000259" key="1">
    <source>
        <dbReference type="Pfam" id="PF13463"/>
    </source>
</evidence>
<dbReference type="Proteomes" id="UP001216253">
    <property type="component" value="Unassembled WGS sequence"/>
</dbReference>
<dbReference type="EMBL" id="JARESE010000033">
    <property type="protein sequence ID" value="MDE8652259.1"/>
    <property type="molecule type" value="Genomic_DNA"/>
</dbReference>
<name>A0ABT5WQX9_9SPHN</name>
<gene>
    <name evidence="2" type="ORF">PYV00_11095</name>
</gene>
<proteinExistence type="predicted"/>
<evidence type="ECO:0000313" key="3">
    <source>
        <dbReference type="Proteomes" id="UP001216253"/>
    </source>
</evidence>
<dbReference type="RefSeq" id="WP_275228342.1">
    <property type="nucleotide sequence ID" value="NZ_JARESE010000033.1"/>
</dbReference>
<comment type="caution">
    <text evidence="2">The sequence shown here is derived from an EMBL/GenBank/DDBJ whole genome shotgun (WGS) entry which is preliminary data.</text>
</comment>
<dbReference type="Gene3D" id="1.10.10.10">
    <property type="entry name" value="Winged helix-like DNA-binding domain superfamily/Winged helix DNA-binding domain"/>
    <property type="match status" value="1"/>
</dbReference>
<dbReference type="Pfam" id="PF13463">
    <property type="entry name" value="HTH_27"/>
    <property type="match status" value="1"/>
</dbReference>
<accession>A0ABT5WQX9</accession>
<reference evidence="2 3" key="1">
    <citation type="submission" date="2023-03" db="EMBL/GenBank/DDBJ databases">
        <title>NovoSphingobium album sp. nov. isolated from polycyclic aromatic hydrocarbons- and heavy-metal polluted soil.</title>
        <authorList>
            <person name="Liu Z."/>
            <person name="Wang K."/>
        </authorList>
    </citation>
    <scope>NUCLEOTIDE SEQUENCE [LARGE SCALE GENOMIC DNA]</scope>
    <source>
        <strain evidence="2 3">H3SJ31-1</strain>
    </source>
</reference>